<reference evidence="5" key="1">
    <citation type="submission" date="2018-05" db="EMBL/GenBank/DDBJ databases">
        <authorList>
            <person name="Lanie J.A."/>
            <person name="Ng W.-L."/>
            <person name="Kazmierczak K.M."/>
            <person name="Andrzejewski T.M."/>
            <person name="Davidsen T.M."/>
            <person name="Wayne K.J."/>
            <person name="Tettelin H."/>
            <person name="Glass J.I."/>
            <person name="Rusch D."/>
            <person name="Podicherti R."/>
            <person name="Tsui H.-C.T."/>
            <person name="Winkler M.E."/>
        </authorList>
    </citation>
    <scope>NUCLEOTIDE SEQUENCE</scope>
</reference>
<dbReference type="Gene3D" id="3.40.50.12780">
    <property type="entry name" value="N-terminal domain of ligase-like"/>
    <property type="match status" value="1"/>
</dbReference>
<name>A0A381SU31_9ZZZZ</name>
<keyword evidence="1" id="KW-0436">Ligase</keyword>
<dbReference type="PANTHER" id="PTHR43272">
    <property type="entry name" value="LONG-CHAIN-FATTY-ACID--COA LIGASE"/>
    <property type="match status" value="1"/>
</dbReference>
<dbReference type="Pfam" id="PF23562">
    <property type="entry name" value="AMP-binding_C_3"/>
    <property type="match status" value="1"/>
</dbReference>
<dbReference type="PANTHER" id="PTHR43272:SF32">
    <property type="entry name" value="AMP-DEPENDENT SYNTHETASE_LIGASE DOMAIN-CONTAINING PROTEIN"/>
    <property type="match status" value="1"/>
</dbReference>
<evidence type="ECO:0000256" key="3">
    <source>
        <dbReference type="ARBA" id="ARBA00023098"/>
    </source>
</evidence>
<organism evidence="5">
    <name type="scientific">marine metagenome</name>
    <dbReference type="NCBI Taxonomy" id="408172"/>
    <lineage>
        <taxon>unclassified sequences</taxon>
        <taxon>metagenomes</taxon>
        <taxon>ecological metagenomes</taxon>
    </lineage>
</organism>
<dbReference type="EMBL" id="UINC01003567">
    <property type="protein sequence ID" value="SVA07446.1"/>
    <property type="molecule type" value="Genomic_DNA"/>
</dbReference>
<dbReference type="AlphaFoldDB" id="A0A381SU31"/>
<accession>A0A381SU31</accession>
<evidence type="ECO:0000256" key="2">
    <source>
        <dbReference type="ARBA" id="ARBA00022832"/>
    </source>
</evidence>
<feature type="domain" description="AMP-dependent synthetase/ligase" evidence="4">
    <location>
        <begin position="39"/>
        <end position="448"/>
    </location>
</feature>
<dbReference type="GO" id="GO:0016020">
    <property type="term" value="C:membrane"/>
    <property type="evidence" value="ECO:0007669"/>
    <property type="project" value="TreeGrafter"/>
</dbReference>
<keyword evidence="2" id="KW-0276">Fatty acid metabolism</keyword>
<evidence type="ECO:0000313" key="5">
    <source>
        <dbReference type="EMBL" id="SVA07446.1"/>
    </source>
</evidence>
<protein>
    <recommendedName>
        <fullName evidence="4">AMP-dependent synthetase/ligase domain-containing protein</fullName>
    </recommendedName>
</protein>
<dbReference type="InterPro" id="IPR000873">
    <property type="entry name" value="AMP-dep_synth/lig_dom"/>
</dbReference>
<dbReference type="CDD" id="cd05907">
    <property type="entry name" value="VL_LC_FACS_like"/>
    <property type="match status" value="1"/>
</dbReference>
<dbReference type="GO" id="GO:0004467">
    <property type="term" value="F:long-chain fatty acid-CoA ligase activity"/>
    <property type="evidence" value="ECO:0007669"/>
    <property type="project" value="TreeGrafter"/>
</dbReference>
<dbReference type="Pfam" id="PF00501">
    <property type="entry name" value="AMP-binding"/>
    <property type="match status" value="1"/>
</dbReference>
<evidence type="ECO:0000259" key="4">
    <source>
        <dbReference type="Pfam" id="PF00501"/>
    </source>
</evidence>
<dbReference type="GO" id="GO:0005783">
    <property type="term" value="C:endoplasmic reticulum"/>
    <property type="evidence" value="ECO:0007669"/>
    <property type="project" value="TreeGrafter"/>
</dbReference>
<proteinExistence type="predicted"/>
<gene>
    <name evidence="5" type="ORF">METZ01_LOCUS60300</name>
</gene>
<dbReference type="SUPFAM" id="SSF56801">
    <property type="entry name" value="Acetyl-CoA synthetase-like"/>
    <property type="match status" value="1"/>
</dbReference>
<keyword evidence="3" id="KW-0443">Lipid metabolism</keyword>
<sequence>MELYGAIFAFKFSFNNNAYLIGDSMEKTKINTTTVTHLFEQASSRGDEAAIAYKKDDKWNDITWQEYAQDVRRAAAGLVSMGVGKGDKVCILGFNCYEWVVMDLASIMIGAIPAGIYATCSPQEVAYILNHSEASVLLLENREQWDKIVAERGNLQYLKHVVGMIRCENIDDTISCTWESFLDMGSNSDRNTSEDLYGQVVSDDIATFIYTSGTTGPPKAVMLSNNNLVWTASQAIDMLKLTNDNTSLSYLPLSHIAEQMFTIHAPIIAGWKVYFATGMLDVLDNLKEVQPTILFGVPRIWEKFYAGLKEKLGEASGIKKKIVDFSLNAGWEHSSDIFQGGAGGGWKYGLANKLLFSKVKQLLGLNNLTVGVTGAAPINAKILKLFSSLDIVVIEVYGQSEGSGPTSFNRPWQNRVGSVGPAYPGTDVKIADDGEILLKGPNVFLGYYKDQQETDGCLIDGWLHSGDVGRFDDDGYLYITGRKKEIIVTSGGKNIAPIPIEEELKQITAVSQAVMVGDNRNYCTALLTLDAGYLLKVKMGVDITGIKPTELVAAMEKHGKEIKDFAVDPGILEEIQTGVDEVNSRFARVENVRKFSLLPRDFTMSDDELTPTFKIKRSKVYRNWSDTIENMYSD</sequence>
<dbReference type="InterPro" id="IPR020845">
    <property type="entry name" value="AMP-binding_CS"/>
</dbReference>
<dbReference type="PROSITE" id="PS00455">
    <property type="entry name" value="AMP_BINDING"/>
    <property type="match status" value="1"/>
</dbReference>
<evidence type="ECO:0000256" key="1">
    <source>
        <dbReference type="ARBA" id="ARBA00022598"/>
    </source>
</evidence>
<dbReference type="InterPro" id="IPR042099">
    <property type="entry name" value="ANL_N_sf"/>
</dbReference>